<dbReference type="GO" id="GO:0008273">
    <property type="term" value="F:calcium, potassium:sodium antiporter activity"/>
    <property type="evidence" value="ECO:0007669"/>
    <property type="project" value="TreeGrafter"/>
</dbReference>
<feature type="transmembrane region" description="Helical" evidence="5">
    <location>
        <begin position="258"/>
        <end position="275"/>
    </location>
</feature>
<feature type="transmembrane region" description="Helical" evidence="5">
    <location>
        <begin position="134"/>
        <end position="156"/>
    </location>
</feature>
<dbReference type="GO" id="GO:0005262">
    <property type="term" value="F:calcium channel activity"/>
    <property type="evidence" value="ECO:0007669"/>
    <property type="project" value="TreeGrafter"/>
</dbReference>
<dbReference type="Gene3D" id="1.20.1420.30">
    <property type="entry name" value="NCX, central ion-binding region"/>
    <property type="match status" value="2"/>
</dbReference>
<feature type="domain" description="Sodium/calcium exchanger membrane region" evidence="6">
    <location>
        <begin position="195"/>
        <end position="342"/>
    </location>
</feature>
<dbReference type="EMBL" id="FNPF01000033">
    <property type="protein sequence ID" value="SDY92842.1"/>
    <property type="molecule type" value="Genomic_DNA"/>
</dbReference>
<evidence type="ECO:0000256" key="5">
    <source>
        <dbReference type="SAM" id="Phobius"/>
    </source>
</evidence>
<evidence type="ECO:0000259" key="6">
    <source>
        <dbReference type="Pfam" id="PF01699"/>
    </source>
</evidence>
<evidence type="ECO:0000256" key="3">
    <source>
        <dbReference type="ARBA" id="ARBA00022989"/>
    </source>
</evidence>
<keyword evidence="8" id="KW-1185">Reference proteome</keyword>
<evidence type="ECO:0000256" key="2">
    <source>
        <dbReference type="ARBA" id="ARBA00022692"/>
    </source>
</evidence>
<protein>
    <submittedName>
        <fullName evidence="7">Cation:H+ antiporter</fullName>
    </submittedName>
</protein>
<accession>A0A1H3NVC4</accession>
<dbReference type="InterPro" id="IPR004837">
    <property type="entry name" value="NaCa_Exmemb"/>
</dbReference>
<dbReference type="GO" id="GO:0006874">
    <property type="term" value="P:intracellular calcium ion homeostasis"/>
    <property type="evidence" value="ECO:0007669"/>
    <property type="project" value="TreeGrafter"/>
</dbReference>
<sequence>MWGDLPTAVLVGAFFAASAVIFFSGMNMTGLADRLADRTGLGEAIIGGVLLGAATSLGGIIVSVTASLDGRASLAFSNSVGGIAAQTLFLAIADMFYRKINLEHAAADLGNVFQGIVLMVLLTLPFLAMSSPEFTIWAVHPISFVIPLVYAGGLFAQRAVKEYPMWEPVDTKDTKEDAPDDEDEENRAQSTLRLFLTFGALMLLMGTAGYVIAKTASQLADRMEISDSLVGALATAVVTSMPELVTTVAAVRRGALQLAVGGIIGGNTFDTLFLVASDISYRDGSLYHAVGDADFYWIATALVMTGVLIGGLIMRQRQGPGKIGAESMLLLGIYATAVAVQFLGGG</sequence>
<reference evidence="7 8" key="1">
    <citation type="submission" date="2016-10" db="EMBL/GenBank/DDBJ databases">
        <authorList>
            <person name="de Groot N.N."/>
        </authorList>
    </citation>
    <scope>NUCLEOTIDE SEQUENCE [LARGE SCALE GENOMIC DNA]</scope>
    <source>
        <strain evidence="7 8">DSM 26880</strain>
    </source>
</reference>
<evidence type="ECO:0000313" key="8">
    <source>
        <dbReference type="Proteomes" id="UP000199286"/>
    </source>
</evidence>
<dbReference type="PANTHER" id="PTHR10846:SF8">
    <property type="entry name" value="INNER MEMBRANE PROTEIN YRBG"/>
    <property type="match status" value="1"/>
</dbReference>
<feature type="transmembrane region" description="Helical" evidence="5">
    <location>
        <begin position="194"/>
        <end position="212"/>
    </location>
</feature>
<proteinExistence type="predicted"/>
<gene>
    <name evidence="7" type="ORF">SAMN05444340_13310</name>
</gene>
<dbReference type="OrthoDB" id="153124at2"/>
<name>A0A1H3NVC4_9RHOB</name>
<comment type="subcellular location">
    <subcellularLocation>
        <location evidence="1">Membrane</location>
        <topology evidence="1">Multi-pass membrane protein</topology>
    </subcellularLocation>
</comment>
<dbReference type="InterPro" id="IPR004481">
    <property type="entry name" value="K/Na/Ca-exchanger"/>
</dbReference>
<evidence type="ECO:0000313" key="7">
    <source>
        <dbReference type="EMBL" id="SDY92842.1"/>
    </source>
</evidence>
<dbReference type="STRING" id="321339.SAMN05444340_13310"/>
<evidence type="ECO:0000256" key="4">
    <source>
        <dbReference type="ARBA" id="ARBA00023136"/>
    </source>
</evidence>
<feature type="domain" description="Sodium/calcium exchanger membrane region" evidence="6">
    <location>
        <begin position="11"/>
        <end position="127"/>
    </location>
</feature>
<feature type="transmembrane region" description="Helical" evidence="5">
    <location>
        <begin position="325"/>
        <end position="344"/>
    </location>
</feature>
<dbReference type="PANTHER" id="PTHR10846">
    <property type="entry name" value="SODIUM/POTASSIUM/CALCIUM EXCHANGER"/>
    <property type="match status" value="1"/>
</dbReference>
<evidence type="ECO:0000256" key="1">
    <source>
        <dbReference type="ARBA" id="ARBA00004141"/>
    </source>
</evidence>
<feature type="transmembrane region" description="Helical" evidence="5">
    <location>
        <begin position="232"/>
        <end position="251"/>
    </location>
</feature>
<feature type="transmembrane region" description="Helical" evidence="5">
    <location>
        <begin position="295"/>
        <end position="313"/>
    </location>
</feature>
<dbReference type="Proteomes" id="UP000199286">
    <property type="component" value="Unassembled WGS sequence"/>
</dbReference>
<dbReference type="InterPro" id="IPR044880">
    <property type="entry name" value="NCX_ion-bd_dom_sf"/>
</dbReference>
<dbReference type="AlphaFoldDB" id="A0A1H3NVC4"/>
<feature type="transmembrane region" description="Helical" evidence="5">
    <location>
        <begin position="6"/>
        <end position="23"/>
    </location>
</feature>
<keyword evidence="3 5" id="KW-1133">Transmembrane helix</keyword>
<dbReference type="GO" id="GO:0005886">
    <property type="term" value="C:plasma membrane"/>
    <property type="evidence" value="ECO:0007669"/>
    <property type="project" value="TreeGrafter"/>
</dbReference>
<feature type="transmembrane region" description="Helical" evidence="5">
    <location>
        <begin position="44"/>
        <end position="68"/>
    </location>
</feature>
<dbReference type="RefSeq" id="WP_089886375.1">
    <property type="nucleotide sequence ID" value="NZ_FNPF01000033.1"/>
</dbReference>
<dbReference type="Pfam" id="PF01699">
    <property type="entry name" value="Na_Ca_ex"/>
    <property type="match status" value="2"/>
</dbReference>
<feature type="transmembrane region" description="Helical" evidence="5">
    <location>
        <begin position="74"/>
        <end position="97"/>
    </location>
</feature>
<feature type="transmembrane region" description="Helical" evidence="5">
    <location>
        <begin position="109"/>
        <end position="128"/>
    </location>
</feature>
<keyword evidence="2 5" id="KW-0812">Transmembrane</keyword>
<keyword evidence="4 5" id="KW-0472">Membrane</keyword>
<organism evidence="7 8">
    <name type="scientific">Citreimonas salinaria</name>
    <dbReference type="NCBI Taxonomy" id="321339"/>
    <lineage>
        <taxon>Bacteria</taxon>
        <taxon>Pseudomonadati</taxon>
        <taxon>Pseudomonadota</taxon>
        <taxon>Alphaproteobacteria</taxon>
        <taxon>Rhodobacterales</taxon>
        <taxon>Roseobacteraceae</taxon>
        <taxon>Citreimonas</taxon>
    </lineage>
</organism>